<keyword evidence="3" id="KW-1185">Reference proteome</keyword>
<reference evidence="2 3" key="1">
    <citation type="submission" date="2019-09" db="EMBL/GenBank/DDBJ databases">
        <title>Phylogeny of genus Pseudoclavibacter and closely related genus.</title>
        <authorList>
            <person name="Li Y."/>
        </authorList>
    </citation>
    <scope>NUCLEOTIDE SEQUENCE [LARGE SCALE GENOMIC DNA]</scope>
    <source>
        <strain evidence="2 3">THG-MD12</strain>
    </source>
</reference>
<feature type="domain" description="Four-carbon acid sugar kinase N-terminal" evidence="1">
    <location>
        <begin position="3"/>
        <end position="218"/>
    </location>
</feature>
<comment type="caution">
    <text evidence="2">The sequence shown here is derived from an EMBL/GenBank/DDBJ whole genome shotgun (WGS) entry which is preliminary data.</text>
</comment>
<dbReference type="GO" id="GO:0016301">
    <property type="term" value="F:kinase activity"/>
    <property type="evidence" value="ECO:0007669"/>
    <property type="project" value="UniProtKB-KW"/>
</dbReference>
<dbReference type="AlphaFoldDB" id="A0A7J5B3U2"/>
<sequence length="417" mass="43264">MQLTVIADDLSGAVEAAGALGPASKLLRDPSAASAFASSTAPLVVDTDSRSLTPAAAEARARSVLDALSTRPGLLVKKIDSQLRGNIATELRPLAARGRIVMTSAAPSLGRTVRAGRPLVGGEPLATTAAWQREGTEAPEHLQHVTGDLTTTSIHLDELRALSTPWALGRRLTQLAETYECILVDAETATDLARLALGILNVATPVTAAGAADLARALAAAQRETSTAEADHRSPTPPLRALDSRPVAVVVGSPEPNALAQVEALRAAGATITRLDPREATVPVKPASSIWVLQADPVATVHDRPGYARAFAKACASALADHDLVLTGGETAGAFLDELRITTLTDPRPVHDSDGRPEPGIVTMRGADGRLIATKPGSFGGPSALLNATTAIQRRASAMPMNTANPAANDHNERWLP</sequence>
<evidence type="ECO:0000313" key="2">
    <source>
        <dbReference type="EMBL" id="KAB1638825.1"/>
    </source>
</evidence>
<dbReference type="OrthoDB" id="9778478at2"/>
<accession>A0A7J5B3U2</accession>
<dbReference type="Proteomes" id="UP000490386">
    <property type="component" value="Unassembled WGS sequence"/>
</dbReference>
<dbReference type="Gene3D" id="3.40.980.20">
    <property type="entry name" value="Four-carbon acid sugar kinase, nucleotide binding domain"/>
    <property type="match status" value="1"/>
</dbReference>
<dbReference type="EMBL" id="WBJX01000001">
    <property type="protein sequence ID" value="KAB1638825.1"/>
    <property type="molecule type" value="Genomic_DNA"/>
</dbReference>
<dbReference type="SUPFAM" id="SSF142764">
    <property type="entry name" value="YgbK-like"/>
    <property type="match status" value="1"/>
</dbReference>
<organism evidence="2 3">
    <name type="scientific">Pseudoclavibacter terrae</name>
    <dbReference type="NCBI Taxonomy" id="1530195"/>
    <lineage>
        <taxon>Bacteria</taxon>
        <taxon>Bacillati</taxon>
        <taxon>Actinomycetota</taxon>
        <taxon>Actinomycetes</taxon>
        <taxon>Micrococcales</taxon>
        <taxon>Microbacteriaceae</taxon>
        <taxon>Pseudoclavibacter</taxon>
    </lineage>
</organism>
<proteinExistence type="predicted"/>
<dbReference type="InterPro" id="IPR037051">
    <property type="entry name" value="4-carb_acid_sugar_kinase_N_sf"/>
</dbReference>
<keyword evidence="2" id="KW-0808">Transferase</keyword>
<dbReference type="Pfam" id="PF07005">
    <property type="entry name" value="SBD_N"/>
    <property type="match status" value="1"/>
</dbReference>
<protein>
    <submittedName>
        <fullName evidence="2">Four-carbon acid sugar kinase family protein</fullName>
    </submittedName>
</protein>
<evidence type="ECO:0000259" key="1">
    <source>
        <dbReference type="Pfam" id="PF07005"/>
    </source>
</evidence>
<keyword evidence="2" id="KW-0418">Kinase</keyword>
<dbReference type="InterPro" id="IPR010737">
    <property type="entry name" value="4-carb_acid_sugar_kinase_N"/>
</dbReference>
<gene>
    <name evidence="2" type="ORF">F8O03_00220</name>
</gene>
<dbReference type="InterPro" id="IPR042213">
    <property type="entry name" value="NBD_C_sf"/>
</dbReference>
<dbReference type="RefSeq" id="WP_151421881.1">
    <property type="nucleotide sequence ID" value="NZ_WBJX01000001.1"/>
</dbReference>
<dbReference type="Gene3D" id="3.40.50.10840">
    <property type="entry name" value="Putative sugar-binding, N-terminal domain"/>
    <property type="match status" value="1"/>
</dbReference>
<evidence type="ECO:0000313" key="3">
    <source>
        <dbReference type="Proteomes" id="UP000490386"/>
    </source>
</evidence>
<name>A0A7J5B3U2_9MICO</name>